<evidence type="ECO:0000256" key="1">
    <source>
        <dbReference type="SAM" id="Phobius"/>
    </source>
</evidence>
<evidence type="ECO:0000313" key="3">
    <source>
        <dbReference type="Proteomes" id="UP000268908"/>
    </source>
</evidence>
<comment type="caution">
    <text evidence="2">The sequence shown here is derived from an EMBL/GenBank/DDBJ whole genome shotgun (WGS) entry which is preliminary data.</text>
</comment>
<organism evidence="2 3">
    <name type="scientific">Sulfurisoma sediminicola</name>
    <dbReference type="NCBI Taxonomy" id="1381557"/>
    <lineage>
        <taxon>Bacteria</taxon>
        <taxon>Pseudomonadati</taxon>
        <taxon>Pseudomonadota</taxon>
        <taxon>Betaproteobacteria</taxon>
        <taxon>Nitrosomonadales</taxon>
        <taxon>Sterolibacteriaceae</taxon>
        <taxon>Sulfurisoma</taxon>
    </lineage>
</organism>
<gene>
    <name evidence="2" type="ORF">DFR35_0304</name>
</gene>
<feature type="transmembrane region" description="Helical" evidence="1">
    <location>
        <begin position="37"/>
        <end position="54"/>
    </location>
</feature>
<feature type="transmembrane region" description="Helical" evidence="1">
    <location>
        <begin position="6"/>
        <end position="25"/>
    </location>
</feature>
<dbReference type="OrthoDB" id="9182815at2"/>
<name>A0A497XIS8_9PROT</name>
<dbReference type="EMBL" id="RCCI01000004">
    <property type="protein sequence ID" value="RLJ67754.1"/>
    <property type="molecule type" value="Genomic_DNA"/>
</dbReference>
<accession>A0A497XIS8</accession>
<keyword evidence="3" id="KW-1185">Reference proteome</keyword>
<keyword evidence="1" id="KW-0812">Transmembrane</keyword>
<dbReference type="AlphaFoldDB" id="A0A497XIS8"/>
<sequence>MLLLRIVGVLVAIAIGAGIVSYLISGDKRYLRLAGRLAKYALIFALIVLALMFLERVIVL</sequence>
<evidence type="ECO:0000313" key="2">
    <source>
        <dbReference type="EMBL" id="RLJ67754.1"/>
    </source>
</evidence>
<dbReference type="RefSeq" id="WP_121239720.1">
    <property type="nucleotide sequence ID" value="NZ_BHVV01000001.1"/>
</dbReference>
<proteinExistence type="predicted"/>
<keyword evidence="1" id="KW-0472">Membrane</keyword>
<protein>
    <submittedName>
        <fullName evidence="2">Uncharacterized protein</fullName>
    </submittedName>
</protein>
<reference evidence="2 3" key="1">
    <citation type="submission" date="2018-10" db="EMBL/GenBank/DDBJ databases">
        <title>Genomic Encyclopedia of Type Strains, Phase IV (KMG-IV): sequencing the most valuable type-strain genomes for metagenomic binning, comparative biology and taxonomic classification.</title>
        <authorList>
            <person name="Goeker M."/>
        </authorList>
    </citation>
    <scope>NUCLEOTIDE SEQUENCE [LARGE SCALE GENOMIC DNA]</scope>
    <source>
        <strain evidence="2 3">DSM 26916</strain>
    </source>
</reference>
<keyword evidence="1" id="KW-1133">Transmembrane helix</keyword>
<dbReference type="Proteomes" id="UP000268908">
    <property type="component" value="Unassembled WGS sequence"/>
</dbReference>